<protein>
    <submittedName>
        <fullName evidence="1">Uncharacterized protein</fullName>
    </submittedName>
</protein>
<gene>
    <name evidence="1" type="ORF">LCGC14_3136880</name>
</gene>
<dbReference type="AlphaFoldDB" id="A0A0F8YMD7"/>
<proteinExistence type="predicted"/>
<feature type="non-terminal residue" evidence="1">
    <location>
        <position position="143"/>
    </location>
</feature>
<name>A0A0F8YMD7_9ZZZZ</name>
<dbReference type="EMBL" id="LAZR01068641">
    <property type="protein sequence ID" value="KKK49256.1"/>
    <property type="molecule type" value="Genomic_DNA"/>
</dbReference>
<sequence>MAFPTSPSNGDEYTNALGTLYKYLTTDDKWYIINAPIEHNSLDGLNDGTVYEHISADQLAALHAVYTDAQVDAIVLTHKNITTAHHTPTVGGDLTHDSITLPNGNANEQHLTAAQVAALHAVEDKTRTAAMQLIPDSGATWAA</sequence>
<accession>A0A0F8YMD7</accession>
<reference evidence="1" key="1">
    <citation type="journal article" date="2015" name="Nature">
        <title>Complex archaea that bridge the gap between prokaryotes and eukaryotes.</title>
        <authorList>
            <person name="Spang A."/>
            <person name="Saw J.H."/>
            <person name="Jorgensen S.L."/>
            <person name="Zaremba-Niedzwiedzka K."/>
            <person name="Martijn J."/>
            <person name="Lind A.E."/>
            <person name="van Eijk R."/>
            <person name="Schleper C."/>
            <person name="Guy L."/>
            <person name="Ettema T.J."/>
        </authorList>
    </citation>
    <scope>NUCLEOTIDE SEQUENCE</scope>
</reference>
<organism evidence="1">
    <name type="scientific">marine sediment metagenome</name>
    <dbReference type="NCBI Taxonomy" id="412755"/>
    <lineage>
        <taxon>unclassified sequences</taxon>
        <taxon>metagenomes</taxon>
        <taxon>ecological metagenomes</taxon>
    </lineage>
</organism>
<comment type="caution">
    <text evidence="1">The sequence shown here is derived from an EMBL/GenBank/DDBJ whole genome shotgun (WGS) entry which is preliminary data.</text>
</comment>
<evidence type="ECO:0000313" key="1">
    <source>
        <dbReference type="EMBL" id="KKK49256.1"/>
    </source>
</evidence>